<evidence type="ECO:0000313" key="2">
    <source>
        <dbReference type="Proteomes" id="UP000007801"/>
    </source>
</evidence>
<dbReference type="STRING" id="7217.B3MJY4"/>
<gene>
    <name evidence="1" type="primary">Dana\GF19653</name>
    <name evidence="1" type="synonym">dana_GLEANR_22058</name>
    <name evidence="1" type="ORF">GF19653</name>
</gene>
<dbReference type="eggNOG" id="ENOG502TCD5">
    <property type="taxonomic scope" value="Eukaryota"/>
</dbReference>
<name>B3MJY4_DROAN</name>
<proteinExistence type="predicted"/>
<sequence length="118" mass="13641">MKFSISSLLAATMYTSASTALGLVLVLPLALMQQQDTQTVNWLAQIELEFQDHPDKLSYCRSLQEQNFQQQLQIPLRHSSCGEILNHQMDVMSELLIETEPRCWPGWRFIGRRCRKMA</sequence>
<dbReference type="FunCoup" id="B3MJY4">
    <property type="interactions" value="1"/>
</dbReference>
<evidence type="ECO:0000313" key="1">
    <source>
        <dbReference type="EMBL" id="EDV32439.2"/>
    </source>
</evidence>
<reference evidence="1 2" key="1">
    <citation type="journal article" date="2007" name="Nature">
        <title>Evolution of genes and genomes on the Drosophila phylogeny.</title>
        <authorList>
            <consortium name="Drosophila 12 Genomes Consortium"/>
            <person name="Clark A.G."/>
            <person name="Eisen M.B."/>
            <person name="Smith D.R."/>
            <person name="Bergman C.M."/>
            <person name="Oliver B."/>
            <person name="Markow T.A."/>
            <person name="Kaufman T.C."/>
            <person name="Kellis M."/>
            <person name="Gelbart W."/>
            <person name="Iyer V.N."/>
            <person name="Pollard D.A."/>
            <person name="Sackton T.B."/>
            <person name="Larracuente A.M."/>
            <person name="Singh N.D."/>
            <person name="Abad J.P."/>
            <person name="Abt D.N."/>
            <person name="Adryan B."/>
            <person name="Aguade M."/>
            <person name="Akashi H."/>
            <person name="Anderson W.W."/>
            <person name="Aquadro C.F."/>
            <person name="Ardell D.H."/>
            <person name="Arguello R."/>
            <person name="Artieri C.G."/>
            <person name="Barbash D.A."/>
            <person name="Barker D."/>
            <person name="Barsanti P."/>
            <person name="Batterham P."/>
            <person name="Batzoglou S."/>
            <person name="Begun D."/>
            <person name="Bhutkar A."/>
            <person name="Blanco E."/>
            <person name="Bosak S.A."/>
            <person name="Bradley R.K."/>
            <person name="Brand A.D."/>
            <person name="Brent M.R."/>
            <person name="Brooks A.N."/>
            <person name="Brown R.H."/>
            <person name="Butlin R.K."/>
            <person name="Caggese C."/>
            <person name="Calvi B.R."/>
            <person name="Bernardo de Carvalho A."/>
            <person name="Caspi A."/>
            <person name="Castrezana S."/>
            <person name="Celniker S.E."/>
            <person name="Chang J.L."/>
            <person name="Chapple C."/>
            <person name="Chatterji S."/>
            <person name="Chinwalla A."/>
            <person name="Civetta A."/>
            <person name="Clifton S.W."/>
            <person name="Comeron J.M."/>
            <person name="Costello J.C."/>
            <person name="Coyne J.A."/>
            <person name="Daub J."/>
            <person name="David R.G."/>
            <person name="Delcher A.L."/>
            <person name="Delehaunty K."/>
            <person name="Do C.B."/>
            <person name="Ebling H."/>
            <person name="Edwards K."/>
            <person name="Eickbush T."/>
            <person name="Evans J.D."/>
            <person name="Filipski A."/>
            <person name="Findeiss S."/>
            <person name="Freyhult E."/>
            <person name="Fulton L."/>
            <person name="Fulton R."/>
            <person name="Garcia A.C."/>
            <person name="Gardiner A."/>
            <person name="Garfield D.A."/>
            <person name="Garvin B.E."/>
            <person name="Gibson G."/>
            <person name="Gilbert D."/>
            <person name="Gnerre S."/>
            <person name="Godfrey J."/>
            <person name="Good R."/>
            <person name="Gotea V."/>
            <person name="Gravely B."/>
            <person name="Greenberg A.J."/>
            <person name="Griffiths-Jones S."/>
            <person name="Gross S."/>
            <person name="Guigo R."/>
            <person name="Gustafson E.A."/>
            <person name="Haerty W."/>
            <person name="Hahn M.W."/>
            <person name="Halligan D.L."/>
            <person name="Halpern A.L."/>
            <person name="Halter G.M."/>
            <person name="Han M.V."/>
            <person name="Heger A."/>
            <person name="Hillier L."/>
            <person name="Hinrichs A.S."/>
            <person name="Holmes I."/>
            <person name="Hoskins R.A."/>
            <person name="Hubisz M.J."/>
            <person name="Hultmark D."/>
            <person name="Huntley M.A."/>
            <person name="Jaffe D.B."/>
            <person name="Jagadeeshan S."/>
            <person name="Jeck W.R."/>
            <person name="Johnson J."/>
            <person name="Jones C.D."/>
            <person name="Jordan W.C."/>
            <person name="Karpen G.H."/>
            <person name="Kataoka E."/>
            <person name="Keightley P.D."/>
            <person name="Kheradpour P."/>
            <person name="Kirkness E.F."/>
            <person name="Koerich L.B."/>
            <person name="Kristiansen K."/>
            <person name="Kudrna D."/>
            <person name="Kulathinal R.J."/>
            <person name="Kumar S."/>
            <person name="Kwok R."/>
            <person name="Lander E."/>
            <person name="Langley C.H."/>
            <person name="Lapoint R."/>
            <person name="Lazzaro B.P."/>
            <person name="Lee S.J."/>
            <person name="Levesque L."/>
            <person name="Li R."/>
            <person name="Lin C.F."/>
            <person name="Lin M.F."/>
            <person name="Lindblad-Toh K."/>
            <person name="Llopart A."/>
            <person name="Long M."/>
            <person name="Low L."/>
            <person name="Lozovsky E."/>
            <person name="Lu J."/>
            <person name="Luo M."/>
            <person name="Machado C.A."/>
            <person name="Makalowski W."/>
            <person name="Marzo M."/>
            <person name="Matsuda M."/>
            <person name="Matzkin L."/>
            <person name="McAllister B."/>
            <person name="McBride C.S."/>
            <person name="McKernan B."/>
            <person name="McKernan K."/>
            <person name="Mendez-Lago M."/>
            <person name="Minx P."/>
            <person name="Mollenhauer M.U."/>
            <person name="Montooth K."/>
            <person name="Mount S.M."/>
            <person name="Mu X."/>
            <person name="Myers E."/>
            <person name="Negre B."/>
            <person name="Newfeld S."/>
            <person name="Nielsen R."/>
            <person name="Noor M.A."/>
            <person name="O'Grady P."/>
            <person name="Pachter L."/>
            <person name="Papaceit M."/>
            <person name="Parisi M.J."/>
            <person name="Parisi M."/>
            <person name="Parts L."/>
            <person name="Pedersen J.S."/>
            <person name="Pesole G."/>
            <person name="Phillippy A.M."/>
            <person name="Ponting C.P."/>
            <person name="Pop M."/>
            <person name="Porcelli D."/>
            <person name="Powell J.R."/>
            <person name="Prohaska S."/>
            <person name="Pruitt K."/>
            <person name="Puig M."/>
            <person name="Quesneville H."/>
            <person name="Ram K.R."/>
            <person name="Rand D."/>
            <person name="Rasmussen M.D."/>
            <person name="Reed L.K."/>
            <person name="Reenan R."/>
            <person name="Reily A."/>
            <person name="Remington K.A."/>
            <person name="Rieger T.T."/>
            <person name="Ritchie M.G."/>
            <person name="Robin C."/>
            <person name="Rogers Y.H."/>
            <person name="Rohde C."/>
            <person name="Rozas J."/>
            <person name="Rubenfield M.J."/>
            <person name="Ruiz A."/>
            <person name="Russo S."/>
            <person name="Salzberg S.L."/>
            <person name="Sanchez-Gracia A."/>
            <person name="Saranga D.J."/>
            <person name="Sato H."/>
            <person name="Schaeffer S.W."/>
            <person name="Schatz M.C."/>
            <person name="Schlenke T."/>
            <person name="Schwartz R."/>
            <person name="Segarra C."/>
            <person name="Singh R.S."/>
            <person name="Sirot L."/>
            <person name="Sirota M."/>
            <person name="Sisneros N.B."/>
            <person name="Smith C.D."/>
            <person name="Smith T.F."/>
            <person name="Spieth J."/>
            <person name="Stage D.E."/>
            <person name="Stark A."/>
            <person name="Stephan W."/>
            <person name="Strausberg R.L."/>
            <person name="Strempel S."/>
            <person name="Sturgill D."/>
            <person name="Sutton G."/>
            <person name="Sutton G.G."/>
            <person name="Tao W."/>
            <person name="Teichmann S."/>
            <person name="Tobari Y.N."/>
            <person name="Tomimura Y."/>
            <person name="Tsolas J.M."/>
            <person name="Valente V.L."/>
            <person name="Venter E."/>
            <person name="Venter J.C."/>
            <person name="Vicario S."/>
            <person name="Vieira F.G."/>
            <person name="Vilella A.J."/>
            <person name="Villasante A."/>
            <person name="Walenz B."/>
            <person name="Wang J."/>
            <person name="Wasserman M."/>
            <person name="Watts T."/>
            <person name="Wilson D."/>
            <person name="Wilson R.K."/>
            <person name="Wing R.A."/>
            <person name="Wolfner M.F."/>
            <person name="Wong A."/>
            <person name="Wong G.K."/>
            <person name="Wu C.I."/>
            <person name="Wu G."/>
            <person name="Yamamoto D."/>
            <person name="Yang H.P."/>
            <person name="Yang S.P."/>
            <person name="Yorke J.A."/>
            <person name="Yoshida K."/>
            <person name="Zdobnov E."/>
            <person name="Zhang P."/>
            <person name="Zhang Y."/>
            <person name="Zimin A.V."/>
            <person name="Baldwin J."/>
            <person name="Abdouelleil A."/>
            <person name="Abdulkadir J."/>
            <person name="Abebe A."/>
            <person name="Abera B."/>
            <person name="Abreu J."/>
            <person name="Acer S.C."/>
            <person name="Aftuck L."/>
            <person name="Alexander A."/>
            <person name="An P."/>
            <person name="Anderson E."/>
            <person name="Anderson S."/>
            <person name="Arachi H."/>
            <person name="Azer M."/>
            <person name="Bachantsang P."/>
            <person name="Barry A."/>
            <person name="Bayul T."/>
            <person name="Berlin A."/>
            <person name="Bessette D."/>
            <person name="Bloom T."/>
            <person name="Blye J."/>
            <person name="Boguslavskiy L."/>
            <person name="Bonnet C."/>
            <person name="Boukhgalter B."/>
            <person name="Bourzgui I."/>
            <person name="Brown A."/>
            <person name="Cahill P."/>
            <person name="Channer S."/>
            <person name="Cheshatsang Y."/>
            <person name="Chuda L."/>
            <person name="Citroen M."/>
            <person name="Collymore A."/>
            <person name="Cooke P."/>
            <person name="Costello M."/>
            <person name="D'Aco K."/>
            <person name="Daza R."/>
            <person name="De Haan G."/>
            <person name="DeGray S."/>
            <person name="DeMaso C."/>
            <person name="Dhargay N."/>
            <person name="Dooley K."/>
            <person name="Dooley E."/>
            <person name="Doricent M."/>
            <person name="Dorje P."/>
            <person name="Dorjee K."/>
            <person name="Dupes A."/>
            <person name="Elong R."/>
            <person name="Falk J."/>
            <person name="Farina A."/>
            <person name="Faro S."/>
            <person name="Ferguson D."/>
            <person name="Fisher S."/>
            <person name="Foley C.D."/>
            <person name="Franke A."/>
            <person name="Friedrich D."/>
            <person name="Gadbois L."/>
            <person name="Gearin G."/>
            <person name="Gearin C.R."/>
            <person name="Giannoukos G."/>
            <person name="Goode T."/>
            <person name="Graham J."/>
            <person name="Grandbois E."/>
            <person name="Grewal S."/>
            <person name="Gyaltsen K."/>
            <person name="Hafez N."/>
            <person name="Hagos B."/>
            <person name="Hall J."/>
            <person name="Henson C."/>
            <person name="Hollinger A."/>
            <person name="Honan T."/>
            <person name="Huard M.D."/>
            <person name="Hughes L."/>
            <person name="Hurhula B."/>
            <person name="Husby M.E."/>
            <person name="Kamat A."/>
            <person name="Kanga B."/>
            <person name="Kashin S."/>
            <person name="Khazanovich D."/>
            <person name="Kisner P."/>
            <person name="Lance K."/>
            <person name="Lara M."/>
            <person name="Lee W."/>
            <person name="Lennon N."/>
            <person name="Letendre F."/>
            <person name="LeVine R."/>
            <person name="Lipovsky A."/>
            <person name="Liu X."/>
            <person name="Liu J."/>
            <person name="Liu S."/>
            <person name="Lokyitsang T."/>
            <person name="Lokyitsang Y."/>
            <person name="Lubonja R."/>
            <person name="Lui A."/>
            <person name="MacDonald P."/>
            <person name="Magnisalis V."/>
            <person name="Maru K."/>
            <person name="Matthews C."/>
            <person name="McCusker W."/>
            <person name="McDonough S."/>
            <person name="Mehta T."/>
            <person name="Meldrim J."/>
            <person name="Meneus L."/>
            <person name="Mihai O."/>
            <person name="Mihalev A."/>
            <person name="Mihova T."/>
            <person name="Mittelman R."/>
            <person name="Mlenga V."/>
            <person name="Montmayeur A."/>
            <person name="Mulrain L."/>
            <person name="Navidi A."/>
            <person name="Naylor J."/>
            <person name="Negash T."/>
            <person name="Nguyen T."/>
            <person name="Nguyen N."/>
            <person name="Nicol R."/>
            <person name="Norbu C."/>
            <person name="Norbu N."/>
            <person name="Novod N."/>
            <person name="O'Neill B."/>
            <person name="Osman S."/>
            <person name="Markiewicz E."/>
            <person name="Oyono O.L."/>
            <person name="Patti C."/>
            <person name="Phunkhang P."/>
            <person name="Pierre F."/>
            <person name="Priest M."/>
            <person name="Raghuraman S."/>
            <person name="Rege F."/>
            <person name="Reyes R."/>
            <person name="Rise C."/>
            <person name="Rogov P."/>
            <person name="Ross K."/>
            <person name="Ryan E."/>
            <person name="Settipalli S."/>
            <person name="Shea T."/>
            <person name="Sherpa N."/>
            <person name="Shi L."/>
            <person name="Shih D."/>
            <person name="Sparrow T."/>
            <person name="Spaulding J."/>
            <person name="Stalker J."/>
            <person name="Stange-Thomann N."/>
            <person name="Stavropoulos S."/>
            <person name="Stone C."/>
            <person name="Strader C."/>
            <person name="Tesfaye S."/>
            <person name="Thomson T."/>
            <person name="Thoulutsang Y."/>
            <person name="Thoulutsang D."/>
            <person name="Topham K."/>
            <person name="Topping I."/>
            <person name="Tsamla T."/>
            <person name="Vassiliev H."/>
            <person name="Vo A."/>
            <person name="Wangchuk T."/>
            <person name="Wangdi T."/>
            <person name="Weiand M."/>
            <person name="Wilkinson J."/>
            <person name="Wilson A."/>
            <person name="Yadav S."/>
            <person name="Young G."/>
            <person name="Yu Q."/>
            <person name="Zembek L."/>
            <person name="Zhong D."/>
            <person name="Zimmer A."/>
            <person name="Zwirko Z."/>
            <person name="Jaffe D.B."/>
            <person name="Alvarez P."/>
            <person name="Brockman W."/>
            <person name="Butler J."/>
            <person name="Chin C."/>
            <person name="Gnerre S."/>
            <person name="Grabherr M."/>
            <person name="Kleber M."/>
            <person name="Mauceli E."/>
            <person name="MacCallum I."/>
        </authorList>
    </citation>
    <scope>NUCLEOTIDE SEQUENCE [LARGE SCALE GENOMIC DNA]</scope>
    <source>
        <strain evidence="2">Tucson 14024-0371.13</strain>
    </source>
</reference>
<keyword evidence="2" id="KW-1185">Reference proteome</keyword>
<dbReference type="HOGENOM" id="CLU_2294515_0_0_1"/>
<dbReference type="OrthoDB" id="7881543at2759"/>
<dbReference type="GeneID" id="6502404"/>
<dbReference type="KEGG" id="dan:6502404"/>
<dbReference type="EMBL" id="CH902620">
    <property type="protein sequence ID" value="EDV32439.2"/>
    <property type="molecule type" value="Genomic_DNA"/>
</dbReference>
<dbReference type="AlphaFoldDB" id="B3MJY4"/>
<accession>B3MJY4</accession>
<dbReference type="InParanoid" id="B3MJY4"/>
<protein>
    <submittedName>
        <fullName evidence="1">Uncharacterized protein</fullName>
    </submittedName>
</protein>
<organism evidence="1 2">
    <name type="scientific">Drosophila ananassae</name>
    <name type="common">Fruit fly</name>
    <dbReference type="NCBI Taxonomy" id="7217"/>
    <lineage>
        <taxon>Eukaryota</taxon>
        <taxon>Metazoa</taxon>
        <taxon>Ecdysozoa</taxon>
        <taxon>Arthropoda</taxon>
        <taxon>Hexapoda</taxon>
        <taxon>Insecta</taxon>
        <taxon>Pterygota</taxon>
        <taxon>Neoptera</taxon>
        <taxon>Endopterygota</taxon>
        <taxon>Diptera</taxon>
        <taxon>Brachycera</taxon>
        <taxon>Muscomorpha</taxon>
        <taxon>Ephydroidea</taxon>
        <taxon>Drosophilidae</taxon>
        <taxon>Drosophila</taxon>
        <taxon>Sophophora</taxon>
    </lineage>
</organism>
<dbReference type="Proteomes" id="UP000007801">
    <property type="component" value="Unassembled WGS sequence"/>
</dbReference>